<feature type="transmembrane region" description="Helical" evidence="1">
    <location>
        <begin position="138"/>
        <end position="154"/>
    </location>
</feature>
<dbReference type="EMBL" id="CP038254">
    <property type="protein sequence ID" value="QBR84530.1"/>
    <property type="molecule type" value="Genomic_DNA"/>
</dbReference>
<dbReference type="AlphaFoldDB" id="A0AAX1EHF5"/>
<feature type="transmembrane region" description="Helical" evidence="1">
    <location>
        <begin position="160"/>
        <end position="178"/>
    </location>
</feature>
<accession>A0AAX1EHF5</accession>
<keyword evidence="1" id="KW-0812">Transmembrane</keyword>
<proteinExistence type="predicted"/>
<feature type="transmembrane region" description="Helical" evidence="1">
    <location>
        <begin position="333"/>
        <end position="352"/>
    </location>
</feature>
<feature type="transmembrane region" description="Helical" evidence="1">
    <location>
        <begin position="33"/>
        <end position="55"/>
    </location>
</feature>
<feature type="transmembrane region" description="Helical" evidence="1">
    <location>
        <begin position="76"/>
        <end position="95"/>
    </location>
</feature>
<evidence type="ECO:0000313" key="3">
    <source>
        <dbReference type="Proteomes" id="UP000295517"/>
    </source>
</evidence>
<evidence type="ECO:0000313" key="2">
    <source>
        <dbReference type="EMBL" id="QBR84530.1"/>
    </source>
</evidence>
<organism evidence="2 3">
    <name type="scientific">Legionella israelensis</name>
    <dbReference type="NCBI Taxonomy" id="454"/>
    <lineage>
        <taxon>Bacteria</taxon>
        <taxon>Pseudomonadati</taxon>
        <taxon>Pseudomonadota</taxon>
        <taxon>Gammaproteobacteria</taxon>
        <taxon>Legionellales</taxon>
        <taxon>Legionellaceae</taxon>
        <taxon>Legionella</taxon>
    </lineage>
</organism>
<evidence type="ECO:0008006" key="4">
    <source>
        <dbReference type="Google" id="ProtNLM"/>
    </source>
</evidence>
<feature type="transmembrane region" description="Helical" evidence="1">
    <location>
        <begin position="300"/>
        <end position="321"/>
    </location>
</feature>
<evidence type="ECO:0000256" key="1">
    <source>
        <dbReference type="SAM" id="Phobius"/>
    </source>
</evidence>
<dbReference type="Proteomes" id="UP000295517">
    <property type="component" value="Chromosome"/>
</dbReference>
<keyword evidence="1" id="KW-0472">Membrane</keyword>
<keyword evidence="1" id="KW-1133">Transmembrane helix</keyword>
<reference evidence="2 3" key="1">
    <citation type="submission" date="2019-03" db="EMBL/GenBank/DDBJ databases">
        <title>Diverse conjugative elements silence natural transformation in Legionella species.</title>
        <authorList>
            <person name="Durieux I."/>
            <person name="Ginevra C."/>
            <person name="Attaiech L."/>
            <person name="Picq K."/>
            <person name="Juan P.A."/>
            <person name="Jarraud S."/>
            <person name="Charpentier X."/>
        </authorList>
    </citation>
    <scope>NUCLEOTIDE SEQUENCE [LARGE SCALE GENOMIC DNA]</scope>
    <source>
        <strain evidence="2 3">HL-0427-4011</strain>
    </source>
</reference>
<feature type="transmembrane region" description="Helical" evidence="1">
    <location>
        <begin position="115"/>
        <end position="133"/>
    </location>
</feature>
<protein>
    <recommendedName>
        <fullName evidence="4">Oligosaccharide repeat unit polymerase</fullName>
    </recommendedName>
</protein>
<feature type="transmembrane region" description="Helical" evidence="1">
    <location>
        <begin position="358"/>
        <end position="380"/>
    </location>
</feature>
<feature type="transmembrane region" description="Helical" evidence="1">
    <location>
        <begin position="190"/>
        <end position="208"/>
    </location>
</feature>
<sequence>MNYCLNSMAFYFFLPLYMATALLFIFFNVPEEFYFGIFSLLTCVTLPVLFSMLVFPLRMNLNQYYQGIKNRPQYNFIILPFCFFIILFAPLDIYVNGFKWFDPISYSDVQGVGRYIRHVTILCWVLVPVAFLYIHRPVIKIAFILYAILFPIIIVDRNRFFISGYSLFLCLVFTYNSIQSKKLKKISKICFYFLPVAAVLIFSIIGKFRSGNAFMVDSSGTFLAEGYYPLSEAFLHLPYLLQQVVIYIATPILNFSTVVAENFINPDFLLSQFSPFSRDNFEVYPFSPILVPRFNVGTEFYPFLLYGGLPLVILAIIFLVLSFNVASLLFKKYPNIFTFLIFIKISYSVLFMGFAPQFFIFLNLMFVVLMMFLWFFSAFIKDSLGHSRTHERIFDGRLRLS</sequence>
<name>A0AAX1EHF5_9GAMM</name>
<dbReference type="RefSeq" id="WP_135060747.1">
    <property type="nucleotide sequence ID" value="NZ_CP038254.1"/>
</dbReference>
<feature type="transmembrane region" description="Helical" evidence="1">
    <location>
        <begin position="9"/>
        <end position="27"/>
    </location>
</feature>
<gene>
    <name evidence="2" type="ORF">E3983_09240</name>
</gene>